<name>A0A8J2J9D1_9HEXA</name>
<sequence>MNTNNDTAFFDYPTIHMFPPYDVTSEFMVLMAVTTNPALKIQNKIPRLNTQFLENIIGVKINPSSDYRITKLYKFHWFCKDQPTCIETLSLVRWYSLMKGSNADHNLFFKYFGNSFDYQKNFHRWLVGIGYHRIVTFVPNWDAIGKFSLRQVREMCTRTDFSKNIFVVELKIVIEMMLRFNFTPVATVSVPSDKLQVIVPLVVLSEVLGISWGTGRRWVIVPSSDLSFIYFYSTRTHPLHILQIFKPFSATVWAMFVLITGLLSLLNKERKQFRIERFLAILTILINQVPRLHLNNKLLFLWVLLTTVTTTMYLSFYESCLVSPEHPTLKTFNELSQNNYRLLIGNSSTYVHWVVYNNYSPFKGTEYLRKLRDTAISFESQTVTEATEYILTKNKMVALLETPSVSGAAQVLSLYYARRGFKCVGSEEALKVYQYFWSFSGPSTGVLQTKFQQMVDFGIIELFLVTYFKIYAQYRSESDFALAVNLTNSMLDLPLQKNFQDEYQVFFIVIGGG</sequence>
<protein>
    <submittedName>
        <fullName evidence="2">Uncharacterized protein</fullName>
    </submittedName>
</protein>
<comment type="caution">
    <text evidence="2">The sequence shown here is derived from an EMBL/GenBank/DDBJ whole genome shotgun (WGS) entry which is preliminary data.</text>
</comment>
<dbReference type="AlphaFoldDB" id="A0A8J2J9D1"/>
<gene>
    <name evidence="2" type="ORF">AFUS01_LOCUS5523</name>
</gene>
<organism evidence="2 3">
    <name type="scientific">Allacma fusca</name>
    <dbReference type="NCBI Taxonomy" id="39272"/>
    <lineage>
        <taxon>Eukaryota</taxon>
        <taxon>Metazoa</taxon>
        <taxon>Ecdysozoa</taxon>
        <taxon>Arthropoda</taxon>
        <taxon>Hexapoda</taxon>
        <taxon>Collembola</taxon>
        <taxon>Symphypleona</taxon>
        <taxon>Sminthuridae</taxon>
        <taxon>Allacma</taxon>
    </lineage>
</organism>
<dbReference type="Proteomes" id="UP000708208">
    <property type="component" value="Unassembled WGS sequence"/>
</dbReference>
<evidence type="ECO:0000313" key="2">
    <source>
        <dbReference type="EMBL" id="CAG7715990.1"/>
    </source>
</evidence>
<keyword evidence="3" id="KW-1185">Reference proteome</keyword>
<keyword evidence="1" id="KW-0472">Membrane</keyword>
<feature type="transmembrane region" description="Helical" evidence="1">
    <location>
        <begin position="248"/>
        <end position="267"/>
    </location>
</feature>
<evidence type="ECO:0000313" key="3">
    <source>
        <dbReference type="Proteomes" id="UP000708208"/>
    </source>
</evidence>
<dbReference type="EMBL" id="CAJVCH010035173">
    <property type="protein sequence ID" value="CAG7715990.1"/>
    <property type="molecule type" value="Genomic_DNA"/>
</dbReference>
<evidence type="ECO:0000256" key="1">
    <source>
        <dbReference type="SAM" id="Phobius"/>
    </source>
</evidence>
<keyword evidence="1" id="KW-1133">Transmembrane helix</keyword>
<reference evidence="2" key="1">
    <citation type="submission" date="2021-06" db="EMBL/GenBank/DDBJ databases">
        <authorList>
            <person name="Hodson N. C."/>
            <person name="Mongue J. A."/>
            <person name="Jaron S. K."/>
        </authorList>
    </citation>
    <scope>NUCLEOTIDE SEQUENCE</scope>
</reference>
<keyword evidence="1" id="KW-0812">Transmembrane</keyword>
<proteinExistence type="predicted"/>
<feature type="transmembrane region" description="Helical" evidence="1">
    <location>
        <begin position="298"/>
        <end position="317"/>
    </location>
</feature>
<accession>A0A8J2J9D1</accession>